<evidence type="ECO:0000256" key="9">
    <source>
        <dbReference type="ARBA" id="ARBA00024056"/>
    </source>
</evidence>
<evidence type="ECO:0000313" key="13">
    <source>
        <dbReference type="EMBL" id="ORY80755.1"/>
    </source>
</evidence>
<evidence type="ECO:0000313" key="14">
    <source>
        <dbReference type="Proteomes" id="UP000193467"/>
    </source>
</evidence>
<reference evidence="13 14" key="1">
    <citation type="submission" date="2016-07" db="EMBL/GenBank/DDBJ databases">
        <title>Pervasive Adenine N6-methylation of Active Genes in Fungi.</title>
        <authorList>
            <consortium name="DOE Joint Genome Institute"/>
            <person name="Mondo S.J."/>
            <person name="Dannebaum R.O."/>
            <person name="Kuo R.C."/>
            <person name="Labutti K."/>
            <person name="Haridas S."/>
            <person name="Kuo A."/>
            <person name="Salamov A."/>
            <person name="Ahrendt S.R."/>
            <person name="Lipzen A."/>
            <person name="Sullivan W."/>
            <person name="Andreopoulos W.B."/>
            <person name="Clum A."/>
            <person name="Lindquist E."/>
            <person name="Daum C."/>
            <person name="Ramamoorthy G.K."/>
            <person name="Gryganskyi A."/>
            <person name="Culley D."/>
            <person name="Magnuson J.K."/>
            <person name="James T.Y."/>
            <person name="O'Malley M.A."/>
            <person name="Stajich J.E."/>
            <person name="Spatafora J.W."/>
            <person name="Visel A."/>
            <person name="Grigoriev I.V."/>
        </authorList>
    </citation>
    <scope>NUCLEOTIDE SEQUENCE [LARGE SCALE GENOMIC DNA]</scope>
    <source>
        <strain evidence="13 14">62-1032</strain>
    </source>
</reference>
<dbReference type="Proteomes" id="UP000193467">
    <property type="component" value="Unassembled WGS sequence"/>
</dbReference>
<keyword evidence="8" id="KW-0624">Polysaccharide degradation</keyword>
<comment type="subcellular location">
    <subcellularLocation>
        <location evidence="2">Cell membrane</location>
        <topology evidence="2">Lipid-anchor</topology>
        <topology evidence="2">GPI-anchor</topology>
    </subcellularLocation>
</comment>
<dbReference type="Gene3D" id="3.20.20.370">
    <property type="entry name" value="Glycoside hydrolase/deacetylase"/>
    <property type="match status" value="1"/>
</dbReference>
<gene>
    <name evidence="13" type="ORF">BCR35DRAFT_331817</name>
</gene>
<dbReference type="PROSITE" id="PS51677">
    <property type="entry name" value="NODB"/>
    <property type="match status" value="1"/>
</dbReference>
<dbReference type="AlphaFoldDB" id="A0A1Y2FD29"/>
<evidence type="ECO:0000256" key="3">
    <source>
        <dbReference type="ARBA" id="ARBA00022622"/>
    </source>
</evidence>
<feature type="domain" description="NodB homology" evidence="12">
    <location>
        <begin position="107"/>
        <end position="316"/>
    </location>
</feature>
<evidence type="ECO:0000256" key="11">
    <source>
        <dbReference type="SAM" id="SignalP"/>
    </source>
</evidence>
<feature type="chain" id="PRO_5012779268" description="chitin deacetylase" evidence="11">
    <location>
        <begin position="19"/>
        <end position="416"/>
    </location>
</feature>
<keyword evidence="3" id="KW-0472">Membrane</keyword>
<keyword evidence="4" id="KW-0146">Chitin degradation</keyword>
<dbReference type="STRING" id="106004.A0A1Y2FD29"/>
<dbReference type="Pfam" id="PF01522">
    <property type="entry name" value="Polysacc_deac_1"/>
    <property type="match status" value="1"/>
</dbReference>
<evidence type="ECO:0000256" key="10">
    <source>
        <dbReference type="ARBA" id="ARBA00048494"/>
    </source>
</evidence>
<evidence type="ECO:0000256" key="2">
    <source>
        <dbReference type="ARBA" id="ARBA00004609"/>
    </source>
</evidence>
<evidence type="ECO:0000256" key="6">
    <source>
        <dbReference type="ARBA" id="ARBA00023285"/>
    </source>
</evidence>
<dbReference type="GO" id="GO:0004099">
    <property type="term" value="F:chitin deacetylase activity"/>
    <property type="evidence" value="ECO:0007669"/>
    <property type="project" value="UniProtKB-EC"/>
</dbReference>
<dbReference type="GO" id="GO:0098552">
    <property type="term" value="C:side of membrane"/>
    <property type="evidence" value="ECO:0007669"/>
    <property type="project" value="UniProtKB-KW"/>
</dbReference>
<dbReference type="InParanoid" id="A0A1Y2FD29"/>
<keyword evidence="7" id="KW-0449">Lipoprotein</keyword>
<feature type="signal peptide" evidence="11">
    <location>
        <begin position="1"/>
        <end position="18"/>
    </location>
</feature>
<comment type="caution">
    <text evidence="13">The sequence shown here is derived from an EMBL/GenBank/DDBJ whole genome shotgun (WGS) entry which is preliminary data.</text>
</comment>
<name>A0A1Y2FD29_9BASI</name>
<dbReference type="InterPro" id="IPR002509">
    <property type="entry name" value="NODB_dom"/>
</dbReference>
<protein>
    <recommendedName>
        <fullName evidence="9">chitin deacetylase</fullName>
        <ecNumber evidence="9">3.5.1.41</ecNumber>
    </recommendedName>
</protein>
<evidence type="ECO:0000256" key="8">
    <source>
        <dbReference type="ARBA" id="ARBA00023326"/>
    </source>
</evidence>
<dbReference type="OrthoDB" id="407355at2759"/>
<dbReference type="EC" id="3.5.1.41" evidence="9"/>
<sequence>MLLLATILLLTACVGGFGHPLSGKRDDTASGSYPDPSTIGPAPKSSWLATYEAAKAAGTLVDIAPSTMGSDGVPAYADGVDTSEAGICAWTLTTCVSSTDIGAAPSGLWGVGTDDGPTTYSPTLYSFLESVNQSATHFMIGGNILNNQQIFQQAIQVGGHIAVHTWSHPYMTTLNDTEVLGELGWTAQIIYDLSGFVPAFWRPPYGDVDNRVRAIAKEVFGLTTVLWNEDSNDWCLEEDGTSDCASDEGPADDAALLTEMQGFAAMNKTPGLIVLEHELTNLSIGGFTSTYATLLSSGWKVLNIPDLFDYSWYLNSPSNAGPVDSTILVGGGTIEAASLVSSSSYTSATSSTAAASSTSGSAFDSESAQDQAAAAAAAAATSSSSTSGSGRQKFENYWGLLALVVATVWWSSQLGA</sequence>
<keyword evidence="14" id="KW-1185">Reference proteome</keyword>
<keyword evidence="5" id="KW-0119">Carbohydrate metabolism</keyword>
<comment type="catalytic activity">
    <reaction evidence="10">
        <text>[(1-&gt;4)-N-acetyl-beta-D-glucosaminyl](n) + n H2O = chitosan + n acetate</text>
        <dbReference type="Rhea" id="RHEA:10464"/>
        <dbReference type="Rhea" id="RHEA-COMP:9593"/>
        <dbReference type="Rhea" id="RHEA-COMP:9597"/>
        <dbReference type="ChEBI" id="CHEBI:15377"/>
        <dbReference type="ChEBI" id="CHEBI:17029"/>
        <dbReference type="ChEBI" id="CHEBI:30089"/>
        <dbReference type="ChEBI" id="CHEBI:57704"/>
        <dbReference type="EC" id="3.5.1.41"/>
    </reaction>
    <physiologicalReaction direction="left-to-right" evidence="10">
        <dbReference type="Rhea" id="RHEA:10465"/>
    </physiologicalReaction>
</comment>
<keyword evidence="3" id="KW-0325">Glycoprotein</keyword>
<dbReference type="GO" id="GO:0005886">
    <property type="term" value="C:plasma membrane"/>
    <property type="evidence" value="ECO:0007669"/>
    <property type="project" value="UniProtKB-SubCell"/>
</dbReference>
<keyword evidence="6" id="KW-0170">Cobalt</keyword>
<dbReference type="SUPFAM" id="SSF88713">
    <property type="entry name" value="Glycoside hydrolase/deacetylase"/>
    <property type="match status" value="1"/>
</dbReference>
<evidence type="ECO:0000256" key="1">
    <source>
        <dbReference type="ARBA" id="ARBA00001941"/>
    </source>
</evidence>
<accession>A0A1Y2FD29</accession>
<dbReference type="EMBL" id="MCGR01000024">
    <property type="protein sequence ID" value="ORY80755.1"/>
    <property type="molecule type" value="Genomic_DNA"/>
</dbReference>
<dbReference type="PANTHER" id="PTHR10587">
    <property type="entry name" value="GLYCOSYL TRANSFERASE-RELATED"/>
    <property type="match status" value="1"/>
</dbReference>
<evidence type="ECO:0000256" key="5">
    <source>
        <dbReference type="ARBA" id="ARBA00023277"/>
    </source>
</evidence>
<dbReference type="InterPro" id="IPR011330">
    <property type="entry name" value="Glyco_hydro/deAcase_b/a-brl"/>
</dbReference>
<proteinExistence type="predicted"/>
<evidence type="ECO:0000259" key="12">
    <source>
        <dbReference type="PROSITE" id="PS51677"/>
    </source>
</evidence>
<comment type="cofactor">
    <cofactor evidence="1">
        <name>Co(2+)</name>
        <dbReference type="ChEBI" id="CHEBI:48828"/>
    </cofactor>
</comment>
<dbReference type="PANTHER" id="PTHR10587:SF135">
    <property type="entry name" value="CHITIN DEACETYLASE 3"/>
    <property type="match status" value="1"/>
</dbReference>
<keyword evidence="3" id="KW-0336">GPI-anchor</keyword>
<dbReference type="GO" id="GO:0000272">
    <property type="term" value="P:polysaccharide catabolic process"/>
    <property type="evidence" value="ECO:0007669"/>
    <property type="project" value="UniProtKB-KW"/>
</dbReference>
<dbReference type="GO" id="GO:0006032">
    <property type="term" value="P:chitin catabolic process"/>
    <property type="evidence" value="ECO:0007669"/>
    <property type="project" value="UniProtKB-KW"/>
</dbReference>
<organism evidence="13 14">
    <name type="scientific">Leucosporidium creatinivorum</name>
    <dbReference type="NCBI Taxonomy" id="106004"/>
    <lineage>
        <taxon>Eukaryota</taxon>
        <taxon>Fungi</taxon>
        <taxon>Dikarya</taxon>
        <taxon>Basidiomycota</taxon>
        <taxon>Pucciniomycotina</taxon>
        <taxon>Microbotryomycetes</taxon>
        <taxon>Leucosporidiales</taxon>
        <taxon>Leucosporidium</taxon>
    </lineage>
</organism>
<dbReference type="InterPro" id="IPR050248">
    <property type="entry name" value="Polysacc_deacetylase_ArnD"/>
</dbReference>
<dbReference type="GO" id="GO:0009272">
    <property type="term" value="P:fungal-type cell wall biogenesis"/>
    <property type="evidence" value="ECO:0007669"/>
    <property type="project" value="UniProtKB-ARBA"/>
</dbReference>
<evidence type="ECO:0000256" key="7">
    <source>
        <dbReference type="ARBA" id="ARBA00023288"/>
    </source>
</evidence>
<keyword evidence="11" id="KW-0732">Signal</keyword>
<evidence type="ECO:0000256" key="4">
    <source>
        <dbReference type="ARBA" id="ARBA00023024"/>
    </source>
</evidence>